<dbReference type="GeneID" id="98162777"/>
<feature type="transmembrane region" description="Helical" evidence="1">
    <location>
        <begin position="212"/>
        <end position="234"/>
    </location>
</feature>
<name>A0ABR4JAX4_9EURO</name>
<protein>
    <submittedName>
        <fullName evidence="3">Integral membrane protein</fullName>
    </submittedName>
</protein>
<keyword evidence="4" id="KW-1185">Reference proteome</keyword>
<organism evidence="3 4">
    <name type="scientific">Aspergillus pseudodeflectus</name>
    <dbReference type="NCBI Taxonomy" id="176178"/>
    <lineage>
        <taxon>Eukaryota</taxon>
        <taxon>Fungi</taxon>
        <taxon>Dikarya</taxon>
        <taxon>Ascomycota</taxon>
        <taxon>Pezizomycotina</taxon>
        <taxon>Eurotiomycetes</taxon>
        <taxon>Eurotiomycetidae</taxon>
        <taxon>Eurotiales</taxon>
        <taxon>Aspergillaceae</taxon>
        <taxon>Aspergillus</taxon>
        <taxon>Aspergillus subgen. Nidulantes</taxon>
    </lineage>
</organism>
<dbReference type="PANTHER" id="PTHR37013:SF4">
    <property type="entry name" value="INTEGRAL MEMBRANE PROTEIN"/>
    <property type="match status" value="1"/>
</dbReference>
<comment type="caution">
    <text evidence="3">The sequence shown here is derived from an EMBL/GenBank/DDBJ whole genome shotgun (WGS) entry which is preliminary data.</text>
</comment>
<evidence type="ECO:0000313" key="3">
    <source>
        <dbReference type="EMBL" id="KAL2837204.1"/>
    </source>
</evidence>
<proteinExistence type="predicted"/>
<feature type="transmembrane region" description="Helical" evidence="1">
    <location>
        <begin position="44"/>
        <end position="65"/>
    </location>
</feature>
<dbReference type="Proteomes" id="UP001610444">
    <property type="component" value="Unassembled WGS sequence"/>
</dbReference>
<keyword evidence="1" id="KW-0472">Membrane</keyword>
<dbReference type="RefSeq" id="XP_070892434.1">
    <property type="nucleotide sequence ID" value="XM_071047613.1"/>
</dbReference>
<evidence type="ECO:0000259" key="2">
    <source>
        <dbReference type="Pfam" id="PF24802"/>
    </source>
</evidence>
<reference evidence="3 4" key="1">
    <citation type="submission" date="2024-07" db="EMBL/GenBank/DDBJ databases">
        <title>Section-level genome sequencing and comparative genomics of Aspergillus sections Usti and Cavernicolus.</title>
        <authorList>
            <consortium name="Lawrence Berkeley National Laboratory"/>
            <person name="Nybo J.L."/>
            <person name="Vesth T.C."/>
            <person name="Theobald S."/>
            <person name="Frisvad J.C."/>
            <person name="Larsen T.O."/>
            <person name="Kjaerboelling I."/>
            <person name="Rothschild-Mancinelli K."/>
            <person name="Lyhne E.K."/>
            <person name="Kogle M.E."/>
            <person name="Barry K."/>
            <person name="Clum A."/>
            <person name="Na H."/>
            <person name="Ledsgaard L."/>
            <person name="Lin J."/>
            <person name="Lipzen A."/>
            <person name="Kuo A."/>
            <person name="Riley R."/>
            <person name="Mondo S."/>
            <person name="LaButti K."/>
            <person name="Haridas S."/>
            <person name="Pangalinan J."/>
            <person name="Salamov A.A."/>
            <person name="Simmons B.A."/>
            <person name="Magnuson J.K."/>
            <person name="Chen J."/>
            <person name="Drula E."/>
            <person name="Henrissat B."/>
            <person name="Wiebenga A."/>
            <person name="Lubbers R.J."/>
            <person name="Gomes A.C."/>
            <person name="Macurrencykelacurrency M.R."/>
            <person name="Stajich J."/>
            <person name="Grigoriev I.V."/>
            <person name="Mortensen U.H."/>
            <person name="De vries R.P."/>
            <person name="Baker S.E."/>
            <person name="Andersen M.R."/>
        </authorList>
    </citation>
    <scope>NUCLEOTIDE SEQUENCE [LARGE SCALE GENOMIC DNA]</scope>
    <source>
        <strain evidence="3 4">CBS 756.74</strain>
    </source>
</reference>
<feature type="domain" description="DUF7703" evidence="2">
    <location>
        <begin position="12"/>
        <end position="257"/>
    </location>
</feature>
<evidence type="ECO:0000256" key="1">
    <source>
        <dbReference type="SAM" id="Phobius"/>
    </source>
</evidence>
<dbReference type="Pfam" id="PF24802">
    <property type="entry name" value="DUF7703"/>
    <property type="match status" value="1"/>
</dbReference>
<feature type="transmembrane region" description="Helical" evidence="1">
    <location>
        <begin position="77"/>
        <end position="99"/>
    </location>
</feature>
<feature type="transmembrane region" description="Helical" evidence="1">
    <location>
        <begin position="119"/>
        <end position="137"/>
    </location>
</feature>
<dbReference type="EMBL" id="JBFXLR010000101">
    <property type="protein sequence ID" value="KAL2837204.1"/>
    <property type="molecule type" value="Genomic_DNA"/>
</dbReference>
<dbReference type="InterPro" id="IPR056120">
    <property type="entry name" value="DUF7703"/>
</dbReference>
<evidence type="ECO:0000313" key="4">
    <source>
        <dbReference type="Proteomes" id="UP001610444"/>
    </source>
</evidence>
<feature type="transmembrane region" description="Helical" evidence="1">
    <location>
        <begin position="12"/>
        <end position="37"/>
    </location>
</feature>
<gene>
    <name evidence="3" type="ORF">BJX68DRAFT_274225</name>
</gene>
<sequence>MTVDFDRTLCVSMMMAAFTGIAWYIGVEINILLFLVFKRRGRGLYFWSCAFVSWGVVLQRLFIIFADFNVWNEDQMIPGIILIYLTWMMMVVPQSWVLYSRLHLLMSTGNALRVIKRILIFNSVFFSIAPVVIGTIAQTTTMNPDLPGINLAWDRARLTVFSIQETALSILYIFKVKEYLCERVQLHHLIATTTTRSHEDADQDPSVLRQLVYANLFIIALDIALLVIQCLGIFHLQGALKPCVYGIKLKVDRIVISGFNDMIPRKHNRSHHSGSLRTDGHPDQAKSIYLHEASMCTLRGSEYP</sequence>
<accession>A0ABR4JAX4</accession>
<keyword evidence="1" id="KW-1133">Transmembrane helix</keyword>
<keyword evidence="1" id="KW-0812">Transmembrane</keyword>
<dbReference type="PANTHER" id="PTHR37013">
    <property type="entry name" value="INTEGRAL MEMBRANE PROTEIN (AFU_ORTHOLOGUE AFUA_1G05950)-RELATED"/>
    <property type="match status" value="1"/>
</dbReference>